<dbReference type="Pfam" id="PF20529">
    <property type="entry name" value="DUF6744"/>
    <property type="match status" value="1"/>
</dbReference>
<protein>
    <submittedName>
        <fullName evidence="1">DUF6744 family protein</fullName>
    </submittedName>
</protein>
<comment type="caution">
    <text evidence="1">The sequence shown here is derived from an EMBL/GenBank/DDBJ whole genome shotgun (WGS) entry which is preliminary data.</text>
</comment>
<dbReference type="Proteomes" id="UP001597301">
    <property type="component" value="Unassembled WGS sequence"/>
</dbReference>
<dbReference type="EMBL" id="JBHUEO010000073">
    <property type="protein sequence ID" value="MFD1708377.1"/>
    <property type="molecule type" value="Genomic_DNA"/>
</dbReference>
<evidence type="ECO:0000313" key="1">
    <source>
        <dbReference type="EMBL" id="MFD1708377.1"/>
    </source>
</evidence>
<dbReference type="InterPro" id="IPR046632">
    <property type="entry name" value="DUF6744"/>
</dbReference>
<organism evidence="1 2">
    <name type="scientific">Siminovitchia sediminis</name>
    <dbReference type="NCBI Taxonomy" id="1274353"/>
    <lineage>
        <taxon>Bacteria</taxon>
        <taxon>Bacillati</taxon>
        <taxon>Bacillota</taxon>
        <taxon>Bacilli</taxon>
        <taxon>Bacillales</taxon>
        <taxon>Bacillaceae</taxon>
        <taxon>Siminovitchia</taxon>
    </lineage>
</organism>
<evidence type="ECO:0000313" key="2">
    <source>
        <dbReference type="Proteomes" id="UP001597301"/>
    </source>
</evidence>
<accession>A0ABW4KJP0</accession>
<proteinExistence type="predicted"/>
<reference evidence="2" key="1">
    <citation type="journal article" date="2019" name="Int. J. Syst. Evol. Microbiol.">
        <title>The Global Catalogue of Microorganisms (GCM) 10K type strain sequencing project: providing services to taxonomists for standard genome sequencing and annotation.</title>
        <authorList>
            <consortium name="The Broad Institute Genomics Platform"/>
            <consortium name="The Broad Institute Genome Sequencing Center for Infectious Disease"/>
            <person name="Wu L."/>
            <person name="Ma J."/>
        </authorList>
    </citation>
    <scope>NUCLEOTIDE SEQUENCE [LARGE SCALE GENOMIC DNA]</scope>
    <source>
        <strain evidence="2">CGMCC 1.12295</strain>
    </source>
</reference>
<keyword evidence="2" id="KW-1185">Reference proteome</keyword>
<dbReference type="RefSeq" id="WP_380775573.1">
    <property type="nucleotide sequence ID" value="NZ_JBHUEO010000073.1"/>
</dbReference>
<gene>
    <name evidence="1" type="ORF">ACFSCZ_16815</name>
</gene>
<name>A0ABW4KJP0_9BACI</name>
<sequence length="300" mass="33804">MTIDLNNVTAVENVKGDEPILGHLMWFSVGKQLVKADDLQAALTAAGIDQAFMPNPIRSSDAFRRATKEIEVKKGTAQTNVFKNYLIREVFADKDMIQRNIVVETVDQSGKRLDYESNAGIITLDKKNNSLTFVTSDPITEDLCKIAEEKFNIYKEYYSAQQVRVMVSKILNSLAPTPVRPNGGVYFVPNAYTEGLTKLVNFTSSLENSECFKVPIVNTYDNVQMVSQKLSDHFDTLLAECKGSGNLRKSQVKDLINHANGIIKDYKDYRSIVQSEASFFEEKILHLKREVARLVDNMED</sequence>